<evidence type="ECO:0000256" key="1">
    <source>
        <dbReference type="ARBA" id="ARBA00001585"/>
    </source>
</evidence>
<dbReference type="PRINTS" id="PR00793">
    <property type="entry name" value="PROAMNOPTASE"/>
</dbReference>
<dbReference type="GO" id="GO:0006508">
    <property type="term" value="P:proteolysis"/>
    <property type="evidence" value="ECO:0007669"/>
    <property type="project" value="UniProtKB-KW"/>
</dbReference>
<evidence type="ECO:0000256" key="6">
    <source>
        <dbReference type="ARBA" id="ARBA00029605"/>
    </source>
</evidence>
<keyword evidence="7" id="KW-0031">Aminopeptidase</keyword>
<dbReference type="InterPro" id="IPR029058">
    <property type="entry name" value="AB_hydrolase_fold"/>
</dbReference>
<organism evidence="10 11">
    <name type="scientific">Oceanobacillus piezotolerans</name>
    <dbReference type="NCBI Taxonomy" id="2448030"/>
    <lineage>
        <taxon>Bacteria</taxon>
        <taxon>Bacillati</taxon>
        <taxon>Bacillota</taxon>
        <taxon>Bacilli</taxon>
        <taxon>Bacillales</taxon>
        <taxon>Bacillaceae</taxon>
        <taxon>Oceanobacillus</taxon>
    </lineage>
</organism>
<dbReference type="NCBIfam" id="TIGR01250">
    <property type="entry name" value="pro_imino_pep_2"/>
    <property type="match status" value="1"/>
</dbReference>
<evidence type="ECO:0000256" key="2">
    <source>
        <dbReference type="ARBA" id="ARBA00010088"/>
    </source>
</evidence>
<dbReference type="Gene3D" id="3.40.50.1820">
    <property type="entry name" value="alpha/beta hydrolase"/>
    <property type="match status" value="1"/>
</dbReference>
<dbReference type="Proteomes" id="UP000270219">
    <property type="component" value="Unassembled WGS sequence"/>
</dbReference>
<comment type="function">
    <text evidence="7">Releases the N-terminal proline from various substrates.</text>
</comment>
<keyword evidence="11" id="KW-1185">Reference proteome</keyword>
<dbReference type="InterPro" id="IPR000073">
    <property type="entry name" value="AB_hydrolase_1"/>
</dbReference>
<evidence type="ECO:0000256" key="3">
    <source>
        <dbReference type="ARBA" id="ARBA00012568"/>
    </source>
</evidence>
<dbReference type="EC" id="3.4.11.5" evidence="3 7"/>
<comment type="catalytic activity">
    <reaction evidence="1 7">
        <text>Release of N-terminal proline from a peptide.</text>
        <dbReference type="EC" id="3.4.11.5"/>
    </reaction>
</comment>
<dbReference type="RefSeq" id="WP_121523357.1">
    <property type="nucleotide sequence ID" value="NZ_RCHR01000004.1"/>
</dbReference>
<protein>
    <recommendedName>
        <fullName evidence="4 7">Proline iminopeptidase</fullName>
        <shortName evidence="7">PIP</shortName>
        <ecNumber evidence="3 7">3.4.11.5</ecNumber>
    </recommendedName>
    <alternativeName>
        <fullName evidence="6 7">Prolyl aminopeptidase</fullName>
    </alternativeName>
</protein>
<evidence type="ECO:0000313" key="10">
    <source>
        <dbReference type="EMBL" id="RLL43675.1"/>
    </source>
</evidence>
<keyword evidence="7" id="KW-0645">Protease</keyword>
<dbReference type="OrthoDB" id="9796770at2"/>
<dbReference type="InterPro" id="IPR005945">
    <property type="entry name" value="Pro_imino_pep"/>
</dbReference>
<feature type="active site" description="Proton donor" evidence="8">
    <location>
        <position position="267"/>
    </location>
</feature>
<dbReference type="PIRSF" id="PIRSF005539">
    <property type="entry name" value="Pept_S33_TRI_F1"/>
    <property type="match status" value="1"/>
</dbReference>
<dbReference type="EMBL" id="RCHR01000004">
    <property type="protein sequence ID" value="RLL43675.1"/>
    <property type="molecule type" value="Genomic_DNA"/>
</dbReference>
<evidence type="ECO:0000313" key="11">
    <source>
        <dbReference type="Proteomes" id="UP000270219"/>
    </source>
</evidence>
<dbReference type="GO" id="GO:0004177">
    <property type="term" value="F:aminopeptidase activity"/>
    <property type="evidence" value="ECO:0007669"/>
    <property type="project" value="UniProtKB-KW"/>
</dbReference>
<name>A0A498D477_9BACI</name>
<evidence type="ECO:0000259" key="9">
    <source>
        <dbReference type="Pfam" id="PF00561"/>
    </source>
</evidence>
<dbReference type="InterPro" id="IPR050266">
    <property type="entry name" value="AB_hydrolase_sf"/>
</dbReference>
<feature type="active site" description="Nucleophile" evidence="8">
    <location>
        <position position="102"/>
    </location>
</feature>
<dbReference type="Pfam" id="PF00561">
    <property type="entry name" value="Abhydrolase_1"/>
    <property type="match status" value="1"/>
</dbReference>
<sequence>MSIEEGFLEVTGGKVWYQKHEGIHNNIPVIILHGGPGSSHYSLQGLKELAVDRPVIFYDQLGCGKSERPADRKLWKIDRFVEELNQIVKGLELEEFHLLGHSWGTTLAAAYALKHPLGIKSIIFSSPCLSAPLWAKDQMKNREQLPIDVQIALKTGERFGTTETDEYKKATEVFNKHFVCRLDKLPAFLKDGAKYKNREIYNLMWGPSEFYVTGNLKDYDCTGELKNITVPTLFTCGRYDEATPESTEYYSTLTTNSKFHVFENSAHMPYIEEADAYMNVMKDFLSTIR</sequence>
<evidence type="ECO:0000256" key="8">
    <source>
        <dbReference type="PIRSR" id="PIRSR005539-1"/>
    </source>
</evidence>
<comment type="similarity">
    <text evidence="2 7">Belongs to the peptidase S33 family.</text>
</comment>
<dbReference type="PANTHER" id="PTHR43798:SF33">
    <property type="entry name" value="HYDROLASE, PUTATIVE (AFU_ORTHOLOGUE AFUA_2G14860)-RELATED"/>
    <property type="match status" value="1"/>
</dbReference>
<dbReference type="InterPro" id="IPR002410">
    <property type="entry name" value="Peptidase_S33"/>
</dbReference>
<evidence type="ECO:0000256" key="7">
    <source>
        <dbReference type="PIRNR" id="PIRNR005539"/>
    </source>
</evidence>
<gene>
    <name evidence="10" type="ORF">D8M04_12180</name>
</gene>
<keyword evidence="5 7" id="KW-0378">Hydrolase</keyword>
<dbReference type="GO" id="GO:0016020">
    <property type="term" value="C:membrane"/>
    <property type="evidence" value="ECO:0007669"/>
    <property type="project" value="TreeGrafter"/>
</dbReference>
<comment type="caution">
    <text evidence="10">The sequence shown here is derived from an EMBL/GenBank/DDBJ whole genome shotgun (WGS) entry which is preliminary data.</text>
</comment>
<reference evidence="10 11" key="1">
    <citation type="submission" date="2018-10" db="EMBL/GenBank/DDBJ databases">
        <title>Oceanobacillus sp. YLB-02 draft genome.</title>
        <authorList>
            <person name="Yu L."/>
        </authorList>
    </citation>
    <scope>NUCLEOTIDE SEQUENCE [LARGE SCALE GENOMIC DNA]</scope>
    <source>
        <strain evidence="10 11">YLB-02</strain>
    </source>
</reference>
<dbReference type="AlphaFoldDB" id="A0A498D477"/>
<dbReference type="PANTHER" id="PTHR43798">
    <property type="entry name" value="MONOACYLGLYCEROL LIPASE"/>
    <property type="match status" value="1"/>
</dbReference>
<evidence type="ECO:0000256" key="5">
    <source>
        <dbReference type="ARBA" id="ARBA00022801"/>
    </source>
</evidence>
<dbReference type="SUPFAM" id="SSF53474">
    <property type="entry name" value="alpha/beta-Hydrolases"/>
    <property type="match status" value="1"/>
</dbReference>
<evidence type="ECO:0000256" key="4">
    <source>
        <dbReference type="ARBA" id="ARBA00021843"/>
    </source>
</evidence>
<feature type="active site" evidence="8">
    <location>
        <position position="240"/>
    </location>
</feature>
<proteinExistence type="inferred from homology"/>
<feature type="domain" description="AB hydrolase-1" evidence="9">
    <location>
        <begin position="28"/>
        <end position="274"/>
    </location>
</feature>
<accession>A0A498D477</accession>